<keyword evidence="1" id="KW-0805">Transcription regulation</keyword>
<dbReference type="Gene3D" id="1.10.357.10">
    <property type="entry name" value="Tetracycline Repressor, domain 2"/>
    <property type="match status" value="1"/>
</dbReference>
<dbReference type="InterPro" id="IPR009057">
    <property type="entry name" value="Homeodomain-like_sf"/>
</dbReference>
<evidence type="ECO:0000256" key="2">
    <source>
        <dbReference type="ARBA" id="ARBA00023125"/>
    </source>
</evidence>
<gene>
    <name evidence="6" type="ORF">QRT03_23375</name>
</gene>
<proteinExistence type="predicted"/>
<feature type="DNA-binding region" description="H-T-H motif" evidence="4">
    <location>
        <begin position="28"/>
        <end position="47"/>
    </location>
</feature>
<feature type="domain" description="HTH tetR-type" evidence="5">
    <location>
        <begin position="5"/>
        <end position="65"/>
    </location>
</feature>
<name>A0ABT7ME38_9PSEU</name>
<dbReference type="EMBL" id="JASVWF010000006">
    <property type="protein sequence ID" value="MDL5158929.1"/>
    <property type="molecule type" value="Genomic_DNA"/>
</dbReference>
<dbReference type="InterPro" id="IPR001647">
    <property type="entry name" value="HTH_TetR"/>
</dbReference>
<keyword evidence="3" id="KW-0804">Transcription</keyword>
<dbReference type="RefSeq" id="WP_286055491.1">
    <property type="nucleotide sequence ID" value="NZ_JASVWF010000006.1"/>
</dbReference>
<dbReference type="InterPro" id="IPR050109">
    <property type="entry name" value="HTH-type_TetR-like_transc_reg"/>
</dbReference>
<keyword evidence="7" id="KW-1185">Reference proteome</keyword>
<evidence type="ECO:0000256" key="3">
    <source>
        <dbReference type="ARBA" id="ARBA00023163"/>
    </source>
</evidence>
<reference evidence="6 7" key="1">
    <citation type="submission" date="2023-06" db="EMBL/GenBank/DDBJ databases">
        <title>Actinomycetospora Odt1-22.</title>
        <authorList>
            <person name="Supong K."/>
        </authorList>
    </citation>
    <scope>NUCLEOTIDE SEQUENCE [LARGE SCALE GENOMIC DNA]</scope>
    <source>
        <strain evidence="6 7">Odt1-22</strain>
    </source>
</reference>
<evidence type="ECO:0000259" key="5">
    <source>
        <dbReference type="PROSITE" id="PS50977"/>
    </source>
</evidence>
<dbReference type="SUPFAM" id="SSF46689">
    <property type="entry name" value="Homeodomain-like"/>
    <property type="match status" value="1"/>
</dbReference>
<evidence type="ECO:0000313" key="7">
    <source>
        <dbReference type="Proteomes" id="UP001231924"/>
    </source>
</evidence>
<evidence type="ECO:0000256" key="1">
    <source>
        <dbReference type="ARBA" id="ARBA00023015"/>
    </source>
</evidence>
<evidence type="ECO:0000256" key="4">
    <source>
        <dbReference type="PROSITE-ProRule" id="PRU00335"/>
    </source>
</evidence>
<keyword evidence="2 4" id="KW-0238">DNA-binding</keyword>
<dbReference type="PANTHER" id="PTHR30055">
    <property type="entry name" value="HTH-TYPE TRANSCRIPTIONAL REGULATOR RUTR"/>
    <property type="match status" value="1"/>
</dbReference>
<dbReference type="PROSITE" id="PS50977">
    <property type="entry name" value="HTH_TETR_2"/>
    <property type="match status" value="1"/>
</dbReference>
<dbReference type="Proteomes" id="UP001231924">
    <property type="component" value="Unassembled WGS sequence"/>
</dbReference>
<sequence>MVRARTPRHAWIDVGLRLLGERGPDAVRVEVLARELGVTKGGFYGYFADRPALLTEVLDEWERRSTTAVIERAEHEGGDPVTRARRAAALTFADDLVPIDLAVREWARRDDGVAARLKRVDNQRMDYLRTTFRDRFPDPADLEARCLLAFAGAISSSLIVAEHPGETRAQVLERAASLVLGRRTLRP</sequence>
<dbReference type="PANTHER" id="PTHR30055:SF234">
    <property type="entry name" value="HTH-TYPE TRANSCRIPTIONAL REGULATOR BETI"/>
    <property type="match status" value="1"/>
</dbReference>
<comment type="caution">
    <text evidence="6">The sequence shown here is derived from an EMBL/GenBank/DDBJ whole genome shotgun (WGS) entry which is preliminary data.</text>
</comment>
<dbReference type="Pfam" id="PF00440">
    <property type="entry name" value="TetR_N"/>
    <property type="match status" value="1"/>
</dbReference>
<organism evidence="6 7">
    <name type="scientific">Actinomycetospora termitidis</name>
    <dbReference type="NCBI Taxonomy" id="3053470"/>
    <lineage>
        <taxon>Bacteria</taxon>
        <taxon>Bacillati</taxon>
        <taxon>Actinomycetota</taxon>
        <taxon>Actinomycetes</taxon>
        <taxon>Pseudonocardiales</taxon>
        <taxon>Pseudonocardiaceae</taxon>
        <taxon>Actinomycetospora</taxon>
    </lineage>
</organism>
<accession>A0ABT7ME38</accession>
<evidence type="ECO:0000313" key="6">
    <source>
        <dbReference type="EMBL" id="MDL5158929.1"/>
    </source>
</evidence>
<protein>
    <submittedName>
        <fullName evidence="6">Helix-turn-helix domain-containing protein</fullName>
    </submittedName>
</protein>